<evidence type="ECO:0000256" key="1">
    <source>
        <dbReference type="SAM" id="MobiDB-lite"/>
    </source>
</evidence>
<proteinExistence type="predicted"/>
<evidence type="ECO:0000313" key="2">
    <source>
        <dbReference type="EMBL" id="NML16524.1"/>
    </source>
</evidence>
<dbReference type="RefSeq" id="WP_169161433.1">
    <property type="nucleotide sequence ID" value="NZ_JABBFW010000011.1"/>
</dbReference>
<dbReference type="Proteomes" id="UP000574067">
    <property type="component" value="Unassembled WGS sequence"/>
</dbReference>
<reference evidence="2 3" key="1">
    <citation type="submission" date="2020-04" db="EMBL/GenBank/DDBJ databases">
        <title>Azohydromonas sp. isolated from soil.</title>
        <authorList>
            <person name="Dahal R.H."/>
        </authorList>
    </citation>
    <scope>NUCLEOTIDE SEQUENCE [LARGE SCALE GENOMIC DNA]</scope>
    <source>
        <strain evidence="2 3">G-1-1-14</strain>
    </source>
</reference>
<organism evidence="2 3">
    <name type="scientific">Azohydromonas caseinilytica</name>
    <dbReference type="NCBI Taxonomy" id="2728836"/>
    <lineage>
        <taxon>Bacteria</taxon>
        <taxon>Pseudomonadati</taxon>
        <taxon>Pseudomonadota</taxon>
        <taxon>Betaproteobacteria</taxon>
        <taxon>Burkholderiales</taxon>
        <taxon>Sphaerotilaceae</taxon>
        <taxon>Azohydromonas</taxon>
    </lineage>
</organism>
<name>A0A848FAF8_9BURK</name>
<protein>
    <submittedName>
        <fullName evidence="2">Tetratricopeptide repeat protein</fullName>
    </submittedName>
</protein>
<dbReference type="EMBL" id="JABBFW010000011">
    <property type="protein sequence ID" value="NML16524.1"/>
    <property type="molecule type" value="Genomic_DNA"/>
</dbReference>
<sequence length="339" mass="36366">MSARHVRFRAAQGTGGAALSAWRRIALAACCAALAGCAGIGPLGGGAVAPARVDTAARPDSPPAQAFERRQREAARQAERQGRLADAALAWELLALLRPEEAEYREQLQATRRRIDTTAAERLQRAAQARQRGELDAAATQYLAALALKPDDVQAAEVLRGIERERNRRLVLGRYSRLTITRRAAQEAEMAGARTGAERLAAQRASVPEGERAARAERPPRAERVARLDRGARSVAAADVADPNGIEHASMLMSQGQIADAMALLEARLAADPRDVPSRLLLAEVYYQQGERLAASDRAAAIAALEKSVKADATHPRAQARLRELRAAPVMAGAAEDPR</sequence>
<keyword evidence="3" id="KW-1185">Reference proteome</keyword>
<dbReference type="SUPFAM" id="SSF48452">
    <property type="entry name" value="TPR-like"/>
    <property type="match status" value="1"/>
</dbReference>
<feature type="region of interest" description="Disordered" evidence="1">
    <location>
        <begin position="202"/>
        <end position="222"/>
    </location>
</feature>
<dbReference type="Pfam" id="PF14559">
    <property type="entry name" value="TPR_19"/>
    <property type="match status" value="1"/>
</dbReference>
<evidence type="ECO:0000313" key="3">
    <source>
        <dbReference type="Proteomes" id="UP000574067"/>
    </source>
</evidence>
<dbReference type="AlphaFoldDB" id="A0A848FAF8"/>
<dbReference type="Gene3D" id="1.25.40.10">
    <property type="entry name" value="Tetratricopeptide repeat domain"/>
    <property type="match status" value="1"/>
</dbReference>
<comment type="caution">
    <text evidence="2">The sequence shown here is derived from an EMBL/GenBank/DDBJ whole genome shotgun (WGS) entry which is preliminary data.</text>
</comment>
<feature type="compositionally biased region" description="Basic and acidic residues" evidence="1">
    <location>
        <begin position="209"/>
        <end position="222"/>
    </location>
</feature>
<dbReference type="InterPro" id="IPR011990">
    <property type="entry name" value="TPR-like_helical_dom_sf"/>
</dbReference>
<accession>A0A848FAF8</accession>
<gene>
    <name evidence="2" type="ORF">HHL10_16190</name>
</gene>